<keyword evidence="4" id="KW-0067">ATP-binding</keyword>
<dbReference type="Pfam" id="PF12399">
    <property type="entry name" value="BCA_ABC_TP_C"/>
    <property type="match status" value="1"/>
</dbReference>
<dbReference type="InterPro" id="IPR003593">
    <property type="entry name" value="AAA+_ATPase"/>
</dbReference>
<dbReference type="SUPFAM" id="SSF52540">
    <property type="entry name" value="P-loop containing nucleoside triphosphate hydrolases"/>
    <property type="match status" value="1"/>
</dbReference>
<dbReference type="Proteomes" id="UP000025748">
    <property type="component" value="Unassembled WGS sequence"/>
</dbReference>
<dbReference type="EMBL" id="JHEM01000002">
    <property type="protein sequence ID" value="KCB26264.1"/>
    <property type="molecule type" value="Genomic_DNA"/>
</dbReference>
<dbReference type="InterPro" id="IPR003439">
    <property type="entry name" value="ABC_transporter-like_ATP-bd"/>
</dbReference>
<feature type="domain" description="ABC transporter" evidence="5">
    <location>
        <begin position="5"/>
        <end position="253"/>
    </location>
</feature>
<evidence type="ECO:0000259" key="5">
    <source>
        <dbReference type="PROSITE" id="PS50893"/>
    </source>
</evidence>
<reference evidence="6 7" key="1">
    <citation type="submission" date="2014-03" db="EMBL/GenBank/DDBJ databases">
        <title>Genome sequence of Bordetella hinzii.</title>
        <authorList>
            <person name="Register K."/>
            <person name="Harvill E."/>
            <person name="Goodfield L.L."/>
            <person name="Ivanov Y.V."/>
            <person name="Meyer J.A."/>
            <person name="Muse S.J."/>
            <person name="Jacobs N."/>
            <person name="Bendor L."/>
            <person name="Smallridge W.E."/>
            <person name="Brinkac L.M."/>
            <person name="Sanka R."/>
            <person name="Kim M."/>
            <person name="Losada L."/>
        </authorList>
    </citation>
    <scope>NUCLEOTIDE SEQUENCE [LARGE SCALE GENOMIC DNA]</scope>
    <source>
        <strain evidence="6 7">OH87 BAL007II</strain>
    </source>
</reference>
<dbReference type="PROSITE" id="PS00211">
    <property type="entry name" value="ABC_TRANSPORTER_1"/>
    <property type="match status" value="1"/>
</dbReference>
<keyword evidence="7" id="KW-1185">Reference proteome</keyword>
<evidence type="ECO:0000313" key="7">
    <source>
        <dbReference type="Proteomes" id="UP000025748"/>
    </source>
</evidence>
<proteinExistence type="predicted"/>
<dbReference type="SMART" id="SM00382">
    <property type="entry name" value="AAA"/>
    <property type="match status" value="1"/>
</dbReference>
<keyword evidence="1" id="KW-0813">Transport</keyword>
<organism evidence="6 7">
    <name type="scientific">Bordetella hinzii OH87 BAL007II</name>
    <dbReference type="NCBI Taxonomy" id="1331262"/>
    <lineage>
        <taxon>Bacteria</taxon>
        <taxon>Pseudomonadati</taxon>
        <taxon>Pseudomonadota</taxon>
        <taxon>Betaproteobacteria</taxon>
        <taxon>Burkholderiales</taxon>
        <taxon>Alcaligenaceae</taxon>
        <taxon>Bordetella</taxon>
    </lineage>
</organism>
<dbReference type="PANTHER" id="PTHR45772">
    <property type="entry name" value="CONSERVED COMPONENT OF ABC TRANSPORTER FOR NATURAL AMINO ACIDS-RELATED"/>
    <property type="match status" value="1"/>
</dbReference>
<name>A0ABR4R6E5_9BORD</name>
<keyword evidence="2" id="KW-0472">Membrane</keyword>
<dbReference type="CDD" id="cd03219">
    <property type="entry name" value="ABC_Mj1267_LivG_branched"/>
    <property type="match status" value="1"/>
</dbReference>
<dbReference type="PANTHER" id="PTHR45772:SF9">
    <property type="entry name" value="CONSERVED COMPONENT OF ABC TRANSPORTER FOR NATURAL AMINO ACIDS"/>
    <property type="match status" value="1"/>
</dbReference>
<keyword evidence="3" id="KW-0547">Nucleotide-binding</keyword>
<dbReference type="InterPro" id="IPR051120">
    <property type="entry name" value="ABC_AA/LPS_Transport"/>
</dbReference>
<dbReference type="Gene3D" id="3.40.50.300">
    <property type="entry name" value="P-loop containing nucleotide triphosphate hydrolases"/>
    <property type="match status" value="1"/>
</dbReference>
<evidence type="ECO:0000256" key="1">
    <source>
        <dbReference type="ARBA" id="ARBA00022448"/>
    </source>
</evidence>
<evidence type="ECO:0000313" key="6">
    <source>
        <dbReference type="EMBL" id="KCB26264.1"/>
    </source>
</evidence>
<sequence length="260" mass="28376">MTALMRVENISKRYGGVQALSDVSLDIADHQFYAIIGPNGAGKSTLLNVMTGLVPPTSGRIRFDGAELTGRPTHAIVHAGIGRIFQSGRLFTRLSVLENVMLGAAMRDSRSLAGLLLRPGAARRRELAAREAAFETLRHFDLHAYADRSIGSLSYGNRRMVEMARVMVARPRLLLLDEPAAGLNSGEVEQLMDLLRRLREQHRLSVVLIEHNMGMVMRLAERVAVLNFGAKLAEGTPAEVQSNPAVLEAYLGGGYQHVAV</sequence>
<dbReference type="GeneID" id="92996862"/>
<comment type="caution">
    <text evidence="6">The sequence shown here is derived from an EMBL/GenBank/DDBJ whole genome shotgun (WGS) entry which is preliminary data.</text>
</comment>
<accession>A0ABR4R6E5</accession>
<evidence type="ECO:0000256" key="3">
    <source>
        <dbReference type="ARBA" id="ARBA00022741"/>
    </source>
</evidence>
<gene>
    <name evidence="6" type="ORF">L544_3471</name>
</gene>
<dbReference type="InterPro" id="IPR032823">
    <property type="entry name" value="BCA_ABC_TP_C"/>
</dbReference>
<dbReference type="RefSeq" id="WP_029578361.1">
    <property type="nucleotide sequence ID" value="NZ_JHEM01000002.1"/>
</dbReference>
<protein>
    <submittedName>
        <fullName evidence="6">Branched-chain amino acid ABC transporter</fullName>
    </submittedName>
</protein>
<dbReference type="PROSITE" id="PS50893">
    <property type="entry name" value="ABC_TRANSPORTER_2"/>
    <property type="match status" value="1"/>
</dbReference>
<keyword evidence="2" id="KW-1003">Cell membrane</keyword>
<dbReference type="InterPro" id="IPR027417">
    <property type="entry name" value="P-loop_NTPase"/>
</dbReference>
<dbReference type="InterPro" id="IPR017871">
    <property type="entry name" value="ABC_transporter-like_CS"/>
</dbReference>
<evidence type="ECO:0000256" key="4">
    <source>
        <dbReference type="ARBA" id="ARBA00022840"/>
    </source>
</evidence>
<evidence type="ECO:0000256" key="2">
    <source>
        <dbReference type="ARBA" id="ARBA00022475"/>
    </source>
</evidence>
<dbReference type="Pfam" id="PF00005">
    <property type="entry name" value="ABC_tran"/>
    <property type="match status" value="1"/>
</dbReference>